<dbReference type="Pfam" id="PF13458">
    <property type="entry name" value="Peripla_BP_6"/>
    <property type="match status" value="1"/>
</dbReference>
<dbReference type="Proteomes" id="UP001241472">
    <property type="component" value="Unassembled WGS sequence"/>
</dbReference>
<keyword evidence="6" id="KW-1185">Reference proteome</keyword>
<gene>
    <name evidence="5" type="ORF">J2T09_004230</name>
</gene>
<name>A0ABT9Q0F0_9HYPH</name>
<dbReference type="InterPro" id="IPR028081">
    <property type="entry name" value="Leu-bd"/>
</dbReference>
<protein>
    <submittedName>
        <fullName evidence="5">Branched-chain amino acid transport system substrate-binding protein</fullName>
    </submittedName>
</protein>
<organism evidence="5 6">
    <name type="scientific">Neorhizobium huautlense</name>
    <dbReference type="NCBI Taxonomy" id="67774"/>
    <lineage>
        <taxon>Bacteria</taxon>
        <taxon>Pseudomonadati</taxon>
        <taxon>Pseudomonadota</taxon>
        <taxon>Alphaproteobacteria</taxon>
        <taxon>Hyphomicrobiales</taxon>
        <taxon>Rhizobiaceae</taxon>
        <taxon>Rhizobium/Agrobacterium group</taxon>
        <taxon>Neorhizobium</taxon>
    </lineage>
</organism>
<evidence type="ECO:0000313" key="6">
    <source>
        <dbReference type="Proteomes" id="UP001241472"/>
    </source>
</evidence>
<dbReference type="PANTHER" id="PTHR47151:SF2">
    <property type="entry name" value="AMINO ACID BINDING PROTEIN"/>
    <property type="match status" value="1"/>
</dbReference>
<evidence type="ECO:0000313" key="5">
    <source>
        <dbReference type="EMBL" id="MDP9839454.1"/>
    </source>
</evidence>
<dbReference type="Gene3D" id="3.40.50.2300">
    <property type="match status" value="2"/>
</dbReference>
<comment type="similarity">
    <text evidence="1">Belongs to the leucine-binding protein family.</text>
</comment>
<proteinExistence type="inferred from homology"/>
<dbReference type="InterPro" id="IPR028082">
    <property type="entry name" value="Peripla_BP_I"/>
</dbReference>
<keyword evidence="2 3" id="KW-0732">Signal</keyword>
<feature type="domain" description="Leucine-binding protein" evidence="4">
    <location>
        <begin position="30"/>
        <end position="347"/>
    </location>
</feature>
<accession>A0ABT9Q0F0</accession>
<reference evidence="5 6" key="1">
    <citation type="submission" date="2023-07" db="EMBL/GenBank/DDBJ databases">
        <title>Sorghum-associated microbial communities from plants grown in Nebraska, USA.</title>
        <authorList>
            <person name="Schachtman D."/>
        </authorList>
    </citation>
    <scope>NUCLEOTIDE SEQUENCE [LARGE SCALE GENOMIC DNA]</scope>
    <source>
        <strain evidence="5 6">DS1307</strain>
    </source>
</reference>
<evidence type="ECO:0000256" key="3">
    <source>
        <dbReference type="SAM" id="SignalP"/>
    </source>
</evidence>
<evidence type="ECO:0000256" key="1">
    <source>
        <dbReference type="ARBA" id="ARBA00010062"/>
    </source>
</evidence>
<dbReference type="SUPFAM" id="SSF53822">
    <property type="entry name" value="Periplasmic binding protein-like I"/>
    <property type="match status" value="1"/>
</dbReference>
<comment type="caution">
    <text evidence="5">The sequence shown here is derived from an EMBL/GenBank/DDBJ whole genome shotgun (WGS) entry which is preliminary data.</text>
</comment>
<dbReference type="EMBL" id="JAUSRF010000016">
    <property type="protein sequence ID" value="MDP9839454.1"/>
    <property type="molecule type" value="Genomic_DNA"/>
</dbReference>
<dbReference type="CDD" id="cd06342">
    <property type="entry name" value="PBP1_ABC_LIVBP-like"/>
    <property type="match status" value="1"/>
</dbReference>
<evidence type="ECO:0000256" key="2">
    <source>
        <dbReference type="ARBA" id="ARBA00022729"/>
    </source>
</evidence>
<feature type="chain" id="PRO_5046116752" evidence="3">
    <location>
        <begin position="29"/>
        <end position="359"/>
    </location>
</feature>
<evidence type="ECO:0000259" key="4">
    <source>
        <dbReference type="Pfam" id="PF13458"/>
    </source>
</evidence>
<sequence>MNTMSATLKAPILAVAGLLLVSAGTTMAATIGVVAPQSGPYAGLGAQVLEGARAAAAKSGDRLVEINESCEQGAGKAITERLRAEKAIAAIGFLCVETLSEALPDLKDARIAAITLSVRSKILMEDAQRYQWPFFRMAPADGDEGEKLAEVMLTQWQNRPIALVEDGTIYGRDLASVIRQKLEAGGIKPVFTDTYRPGQEQQLALVRRLAKAGATHVFVGGDRNDTATIARDAAADSINLTVIGGDALKSANRPIPLLDGVLAVTLPDYATLPEAQTVVGEFRERGAEPDGYALPAYAAVEIVRQGAAEGAVIDHLAGQSFSTVIGPIGFGTDHELQANPLELLEWRDNNFLDPRMRTD</sequence>
<dbReference type="PANTHER" id="PTHR47151">
    <property type="entry name" value="LEU/ILE/VAL-BINDING ABC TRANSPORTER SUBUNIT"/>
    <property type="match status" value="1"/>
</dbReference>
<feature type="signal peptide" evidence="3">
    <location>
        <begin position="1"/>
        <end position="28"/>
    </location>
</feature>